<organism evidence="2 3">
    <name type="scientific">Aphis gossypii</name>
    <name type="common">Cotton aphid</name>
    <dbReference type="NCBI Taxonomy" id="80765"/>
    <lineage>
        <taxon>Eukaryota</taxon>
        <taxon>Metazoa</taxon>
        <taxon>Ecdysozoa</taxon>
        <taxon>Arthropoda</taxon>
        <taxon>Hexapoda</taxon>
        <taxon>Insecta</taxon>
        <taxon>Pterygota</taxon>
        <taxon>Neoptera</taxon>
        <taxon>Paraneoptera</taxon>
        <taxon>Hemiptera</taxon>
        <taxon>Sternorrhyncha</taxon>
        <taxon>Aphidomorpha</taxon>
        <taxon>Aphidoidea</taxon>
        <taxon>Aphididae</taxon>
        <taxon>Aphidini</taxon>
        <taxon>Aphis</taxon>
        <taxon>Aphis</taxon>
    </lineage>
</organism>
<feature type="region of interest" description="Disordered" evidence="1">
    <location>
        <begin position="2275"/>
        <end position="2294"/>
    </location>
</feature>
<evidence type="ECO:0000256" key="1">
    <source>
        <dbReference type="SAM" id="MobiDB-lite"/>
    </source>
</evidence>
<feature type="region of interest" description="Disordered" evidence="1">
    <location>
        <begin position="3056"/>
        <end position="3088"/>
    </location>
</feature>
<feature type="region of interest" description="Disordered" evidence="1">
    <location>
        <begin position="2189"/>
        <end position="2222"/>
    </location>
</feature>
<protein>
    <submittedName>
        <fullName evidence="2">Uncharacterized protein</fullName>
    </submittedName>
</protein>
<proteinExistence type="predicted"/>
<evidence type="ECO:0000313" key="2">
    <source>
        <dbReference type="EMBL" id="CAH1708078.1"/>
    </source>
</evidence>
<reference evidence="2" key="1">
    <citation type="submission" date="2022-02" db="EMBL/GenBank/DDBJ databases">
        <authorList>
            <person name="King R."/>
        </authorList>
    </citation>
    <scope>NUCLEOTIDE SEQUENCE</scope>
</reference>
<reference evidence="2" key="2">
    <citation type="submission" date="2022-10" db="EMBL/GenBank/DDBJ databases">
        <authorList>
            <consortium name="ENA_rothamsted_submissions"/>
            <consortium name="culmorum"/>
            <person name="King R."/>
        </authorList>
    </citation>
    <scope>NUCLEOTIDE SEQUENCE</scope>
</reference>
<sequence length="3188" mass="364384">MLNSLRDGQINYGTTNCQSTHVPPHNVVAPIHQNSLISTEPTTPVYQWNTNHRLEHLYGFHSRYYNLDFPTPYPPATNQYVPANVYGQNLPQCCQPCCRLRSQNMPKASPPQVLYNPRPVQQLNRSYKSKKTLKTPCSEQFLPYIPNDLPVKYDTQNCYQQKYNSSYLNNTNYCPPANNLWIQPAANPNWSTDRLRPIGRHTSVVSHDFSREKNYQRLPNYQSNPYLKPSSGTHHIPYNYIPPIPDVHDYRPPIYHNALKNNTTEYVSHDHNSRLPISSQNIQNAPSLQQYYNTQPVPYSDVQLPNSESFKPPQIAPKDNSKSNLNVREFLATWDEGEEEIAEKSSETTEPIVVLDCMTLDGDALTKIQEKLNVVSYENLEKVLKENQNPLVITTEPNEINSFTNKPKLPSKSNFEPLDYTKRETGIIKPFNTEKKTSSGSNVQPEKSYSVNFDGMVAWYGKKNADISSTDLIEKLADRIFNLSKSQENDGVSFGTAAYTGQITQTNRSIESSDKNTSKYIQSSQMFDLQHQHHVDKCIEHPLMNKMNCNKDSIPRVNSFTLNESDKSSTVKSNNANSSCIVENITKRCLNVTNEDTTPWNLDQGIQEQHLNTSLYDHSVIMKPLDFSSLTDETKGNPFVFEKITSNNIKPNDSINNQCNKVFNEHNSYNSTVSNNQHSIQQIDTVNRNFPVIVSPHRSEYNGFHESVIQRTGCDKNKHDKVSTQTDFESINWNLSNDLDKIMKNENMVMEPSCLYDRNNYNILDSMNSDKNVSTRWKDNVPCVDLTVNCKTNPHHDSFFDGWSFIDSYENHTSKKIMNTSSNNNSHHSLFPNQMTSLEESTKNNNNSCENTDDTFKDVPPFSKSNDLSPTNRQSRDVFNLNNRIPDFSDGFELSAINEPHEYLQFKKDDNEHRADGSIFEHLNEPKCVTTLNETLTYKNDQNKLDFIGLPSFKEKEPLAPVSAPSKLNIVKPTLRDPSQTYTVIKQKLKYNNTCADNDSVVTNKTENNLKEHLTNSFNVMDLKSKYNSVQLNQFDVWSEKFVLKGNSNSSSSAVVQCDVEITQFKSTPENRNSLPKSNMNENYQDKTMMLPENTNCNLAADKINIIEHEKINSNDFLHCLENTKTDDQKYRDTFDEFETSFGFDIHCNNESNKSFHEDIVDKCFEERIKDQIDDRNINTVESNNTSNSNTSSNNTQLPFQCDFQSSYLIKNYFDENKNKTVNLNQKQTNYQDKSDTTVFKYHDQHVQEFELQNNESIHSVINSEKNSNFIMDTDIGEIQKSNENNNLNLINEDKSCENKPENTNNVRKISSIKNNNFDYLNVEDRNLKLNDNKKSILESTISKEKVENNSSAEANIISQIKQNDLNSHKLFHIRTNSNADFELNNINANIFESNPKSTSIVSSNEANKNNILGSPKNSVESKYNSDNIEKIERNINKKNIFEFDNNNINIHNLEKMDEFDFNTRIIQNLGIECSSVDVEKPISSNERFTNENRIKASCGFEINDNGNKVKLETNYKNTLGIQEKLRIGETSDLNCNNDIQCHDVIETENINCENKVDRIFEIGCIVNNIQEKQILDNPKAQTDFITQNKNAEKFNLNNCNTKVENNSEVENIFENIYDNLSTLDSVKNDTNILDEDDLKRNASKCLEINKNPSLKNKNLDGVDEPNMDVVHNASEETFDETNNVLLQELVNNSVHRLTTVSVPHNESINEIKSKSTLLEYSTDENLSISVEQLTKDIEEDKGKSNNVTNRESIKNLTANKVKSDATLTLFENLKSDLFNATKNADEKYHAFELTSQQNPSEMHEVKDSTYSEAYLLSHVEMTHHQNSNRIIEIKDLMNCGPSILNHNESISKQPSLENVQAVDLTSSRLTSLNHDKSTPQQNPNKIYEIEESISTGLTSLNHTDLISKQNSNAITNGVDNSINYDYTLLSHNELKCQQYPDKRVENEDSNISLKHDELQHHKNINKINEIKDSTSPEPISIKQDKIDLPKNSNAIYEAEDLTKSNPTSINQNELNYYQNLNEDEDSIHSEPCSINQDEFELQKNSNAINDLEDLTISETSSINQDELEIPKNSNAINDLEDLVDNSEPCSINRDKLEFQQNENGIYEAEDLSRSRPSSINQDELKIPKNLNAINEPEDLITSESCSINQDKLEFQRNENEIYENEDSISCGSRSINQDELEYHKHLNEMNEDEDSTSFGSSSINQDELEKPKNSNAIDNPEDLVSSKYCSINQDKLEFQQNANEMIENEDSIISRPNSINQDELEYHKSLNEMNEDEDSLCSGPSSINQDELEKPKNSNAINDLKDLVDNYKSCSINQDELKFQQNENGIYEAEDLSRSRHSSINQDELKIPKNLNAINEPEDLVTSESCSINQDKLEFQQNENEIYENEDSISSRPSSINQDELEYHKNLNEIYEDENSTSSGSSSINQDKLKLQHNSNEIYDSDDDLITSRPSSIDQDELEIQKNSKNSKVNDEPEDHISSKSCSINQGKLEFQQNINEIYEAEDLTRFKPSSINQDELEIPKNSNTTVDPEDLVSSEYCSINQDILEFQQNENEIYENEDSISSGPSSINQDELEYHKNLNEIYEDENSNSSGSSSITQDELEYHKNLNEIYEDENSTGPGSSSINQDELEKPKNTNAIDNPEDLVSSEQNLNEINEAVDLTISRPSLLNHVDYKSQHDLNKTVKDKDLIGSVESLLKTNCDTYIDPKSVVNNIKLSKVKFMLKCHNRNMIKTNIFEEEPTVPCKKLKLAKDEKLMSHHIFKKRNTCNKQCTSLQSMYKKELNIELNDNNLKDLIKNTDIPLITIHPDNIAQVVRTPSEGEQYDSKFVSLVDQMYDHDRKQNDEVEVKSDMSDDDEYSGPLITPIPSPFDDFQSENTTPEHCGGEVYWDKSLEDEYKSVLHKTISKLAKVRVNVRDKFNSRLLARRVIETKRRKREWQQRQLLVADKTAVVIVGHVEDTVKPVVTAVKVSTSPMYKIKVQLPWGRIFNMNGPKGSRNKTKDTTKIELGPAKVEVRLSQTPGEWQVAACQPMTSPKSVVFVRRLVLQRATSPVTNDCDVDDHYHNHRQDDNGHGTNDNRSHDFSRKLPKIVIRRNGQDNNYTSYVSSSGFENGDANDDGGNDDKNDNGGGVPQLMVRLVRDRKLDAMAVEGVTTLHLKHLVPISESKMEASVEMDMHCAKRVRYS</sequence>
<feature type="region of interest" description="Disordered" evidence="1">
    <location>
        <begin position="2445"/>
        <end position="2486"/>
    </location>
</feature>
<dbReference type="Proteomes" id="UP001154329">
    <property type="component" value="Chromosome 1"/>
</dbReference>
<name>A0A9P0IJA9_APHGO</name>
<feature type="compositionally biased region" description="Polar residues" evidence="1">
    <location>
        <begin position="2621"/>
        <end position="2631"/>
    </location>
</feature>
<gene>
    <name evidence="2" type="ORF">APHIGO_LOCUS269</name>
</gene>
<feature type="region of interest" description="Disordered" evidence="1">
    <location>
        <begin position="1176"/>
        <end position="1197"/>
    </location>
</feature>
<keyword evidence="3" id="KW-1185">Reference proteome</keyword>
<feature type="compositionally biased region" description="Basic and acidic residues" evidence="1">
    <location>
        <begin position="2473"/>
        <end position="2483"/>
    </location>
</feature>
<feature type="compositionally biased region" description="Basic and acidic residues" evidence="1">
    <location>
        <begin position="3063"/>
        <end position="3088"/>
    </location>
</feature>
<feature type="region of interest" description="Disordered" evidence="1">
    <location>
        <begin position="3100"/>
        <end position="3135"/>
    </location>
</feature>
<evidence type="ECO:0000313" key="3">
    <source>
        <dbReference type="Proteomes" id="UP001154329"/>
    </source>
</evidence>
<feature type="region of interest" description="Disordered" evidence="1">
    <location>
        <begin position="2616"/>
        <end position="2646"/>
    </location>
</feature>
<feature type="compositionally biased region" description="Polar residues" evidence="1">
    <location>
        <begin position="2197"/>
        <end position="2206"/>
    </location>
</feature>
<feature type="compositionally biased region" description="Polar residues" evidence="1">
    <location>
        <begin position="863"/>
        <end position="873"/>
    </location>
</feature>
<feature type="compositionally biased region" description="Polar residues" evidence="1">
    <location>
        <begin position="839"/>
        <end position="850"/>
    </location>
</feature>
<feature type="compositionally biased region" description="Polar residues" evidence="1">
    <location>
        <begin position="3100"/>
        <end position="3113"/>
    </location>
</feature>
<feature type="region of interest" description="Disordered" evidence="1">
    <location>
        <begin position="839"/>
        <end position="874"/>
    </location>
</feature>
<accession>A0A9P0IJA9</accession>
<dbReference type="EMBL" id="OU899034">
    <property type="protein sequence ID" value="CAH1708078.1"/>
    <property type="molecule type" value="Genomic_DNA"/>
</dbReference>
<feature type="compositionally biased region" description="Low complexity" evidence="1">
    <location>
        <begin position="1183"/>
        <end position="1196"/>
    </location>
</feature>